<dbReference type="InterPro" id="IPR001841">
    <property type="entry name" value="Znf_RING"/>
</dbReference>
<evidence type="ECO:0000256" key="11">
    <source>
        <dbReference type="ARBA" id="ARBA00023054"/>
    </source>
</evidence>
<dbReference type="InterPro" id="IPR017907">
    <property type="entry name" value="Znf_RING_CS"/>
</dbReference>
<evidence type="ECO:0000256" key="12">
    <source>
        <dbReference type="ARBA" id="ARBA00023242"/>
    </source>
</evidence>
<evidence type="ECO:0000256" key="3">
    <source>
        <dbReference type="ARBA" id="ARBA00004906"/>
    </source>
</evidence>
<evidence type="ECO:0000313" key="18">
    <source>
        <dbReference type="EMBL" id="KAF2004541.1"/>
    </source>
</evidence>
<protein>
    <recommendedName>
        <fullName evidence="15">E3 ubiquitin protein ligase</fullName>
        <ecNumber evidence="15">2.3.2.27</ecNumber>
    </recommendedName>
</protein>
<dbReference type="InterPro" id="IPR058643">
    <property type="entry name" value="BRE1-like_CC"/>
</dbReference>
<dbReference type="GO" id="GO:0008270">
    <property type="term" value="F:zinc ion binding"/>
    <property type="evidence" value="ECO:0007669"/>
    <property type="project" value="UniProtKB-KW"/>
</dbReference>
<dbReference type="EMBL" id="ML977567">
    <property type="protein sequence ID" value="KAF2004541.1"/>
    <property type="molecule type" value="Genomic_DNA"/>
</dbReference>
<proteinExistence type="inferred from homology"/>
<dbReference type="EC" id="2.3.2.27" evidence="15"/>
<feature type="coiled-coil region" evidence="16">
    <location>
        <begin position="224"/>
        <end position="258"/>
    </location>
</feature>
<keyword evidence="9 15" id="KW-0862">Zinc</keyword>
<dbReference type="GO" id="GO:0006325">
    <property type="term" value="P:chromatin organization"/>
    <property type="evidence" value="ECO:0007669"/>
    <property type="project" value="UniProtKB-KW"/>
</dbReference>
<evidence type="ECO:0000256" key="7">
    <source>
        <dbReference type="ARBA" id="ARBA00022771"/>
    </source>
</evidence>
<comment type="similarity">
    <text evidence="4 15">Belongs to the BRE1 family.</text>
</comment>
<evidence type="ECO:0000256" key="13">
    <source>
        <dbReference type="ARBA" id="ARBA00059679"/>
    </source>
</evidence>
<dbReference type="AlphaFoldDB" id="A0A6A5WWM3"/>
<dbReference type="GO" id="GO:0005634">
    <property type="term" value="C:nucleus"/>
    <property type="evidence" value="ECO:0007669"/>
    <property type="project" value="UniProtKB-SubCell"/>
</dbReference>
<dbReference type="Pfam" id="PF13923">
    <property type="entry name" value="zf-C3HC4_2"/>
    <property type="match status" value="1"/>
</dbReference>
<dbReference type="UniPathway" id="UPA00143"/>
<keyword evidence="6 15" id="KW-0479">Metal-binding</keyword>
<gene>
    <name evidence="18" type="ORF">P154DRAFT_426648</name>
</gene>
<dbReference type="Gene3D" id="3.30.40.10">
    <property type="entry name" value="Zinc/RING finger domain, C3HC4 (zinc finger)"/>
    <property type="match status" value="1"/>
</dbReference>
<evidence type="ECO:0000256" key="15">
    <source>
        <dbReference type="RuleBase" id="RU365038"/>
    </source>
</evidence>
<evidence type="ECO:0000256" key="10">
    <source>
        <dbReference type="ARBA" id="ARBA00022853"/>
    </source>
</evidence>
<dbReference type="InterPro" id="IPR013083">
    <property type="entry name" value="Znf_RING/FYVE/PHD"/>
</dbReference>
<evidence type="ECO:0000256" key="4">
    <source>
        <dbReference type="ARBA" id="ARBA00005555"/>
    </source>
</evidence>
<evidence type="ECO:0000256" key="1">
    <source>
        <dbReference type="ARBA" id="ARBA00000900"/>
    </source>
</evidence>
<organism evidence="18 19">
    <name type="scientific">Amniculicola lignicola CBS 123094</name>
    <dbReference type="NCBI Taxonomy" id="1392246"/>
    <lineage>
        <taxon>Eukaryota</taxon>
        <taxon>Fungi</taxon>
        <taxon>Dikarya</taxon>
        <taxon>Ascomycota</taxon>
        <taxon>Pezizomycotina</taxon>
        <taxon>Dothideomycetes</taxon>
        <taxon>Pleosporomycetidae</taxon>
        <taxon>Pleosporales</taxon>
        <taxon>Amniculicolaceae</taxon>
        <taxon>Amniculicola</taxon>
    </lineage>
</organism>
<dbReference type="PROSITE" id="PS00518">
    <property type="entry name" value="ZF_RING_1"/>
    <property type="match status" value="1"/>
</dbReference>
<dbReference type="InterPro" id="IPR013956">
    <property type="entry name" value="E3_ubiquit_lig_Bre1"/>
</dbReference>
<comment type="subcellular location">
    <subcellularLocation>
        <location evidence="2 15">Nucleus</location>
    </subcellularLocation>
</comment>
<comment type="function">
    <text evidence="13">E3 ubiquitin-protein ligase that mediates monoubiquitination of histone H2B to form H2BK123ub1. H2BK123ub1 gives a specific tag for epigenetic transcriptional activation and is also a prerequisite for H3K4me and H3K79me formation.</text>
</comment>
<dbReference type="PROSITE" id="PS50089">
    <property type="entry name" value="ZF_RING_2"/>
    <property type="match status" value="1"/>
</dbReference>
<keyword evidence="10 15" id="KW-0156">Chromatin regulator</keyword>
<dbReference type="PANTHER" id="PTHR23163">
    <property type="entry name" value="RING FINGER PROTEIN-RELATED"/>
    <property type="match status" value="1"/>
</dbReference>
<dbReference type="PANTHER" id="PTHR23163:SF0">
    <property type="entry name" value="E3 UBIQUITIN-PROTEIN LIGASE BRE1"/>
    <property type="match status" value="1"/>
</dbReference>
<feature type="domain" description="RING-type" evidence="17">
    <location>
        <begin position="703"/>
        <end position="741"/>
    </location>
</feature>
<keyword evidence="19" id="KW-1185">Reference proteome</keyword>
<sequence length="755" mass="85761">MSRLEARIITTPSLDVVKMEERKRPGGLDDNAPPAKRQAVAVNGSRSHQDADLPWKDDIESAAHNNVAPPLSLHLAQHRLCLPPPRFPQSLCNPQTLQTFQKDAIWRQMKEYKREKTTLEAQIADMEKRTKHYDHNLRTLNEWFDQMVEDIRVILAEKFPDMPPGDAALFERDIFSKHLGSRKEKIAAAFSGLYTMVPRTPEVIELQQRISRLLAAEKEHLINMRTIETEKEQLSERLDAATLRYMTAEKRIDRMRSAQIQKLERQAIAHPSPVKEEASAITNGSEPVNGTILGPIVEEMETARDAAIAEVSKRKEQLEKLEEQNKQLTEQVNTLNIKLSGLSDEDYVKSDCFKILKGQHEDVIKRINHLEATNIQLRTEAQKSQAERTAYRMKVEDEARASTTELEGSLVRAEADLNRIRGARDELVSKLAMVESERQNNDASKKHLRDMVSACEDRISALESERELFKVQLGERAVPEPEPHLEGLSPEQLRKKISSLEIQLNLLSKELPSMEAAYKKVQAAANIKIGELIAGEEQIARANADKVKADQKYFGAMKSREAMEQQIRILRVQASKSTEIVAQLKEEAANSRSLVAQAEKKSTEAVARLEDFSDQYRAAQQKLRDATALAEAQMKQIGELKKMVETKDPIWLANRHALRDAEAERDRIAAQIQGLEKQIEHWKQKSAGNQSDEAAMMQQMLQCQVCKNNFKDTIIKTCGHVFCASCIQDRLINRARKCPNCAKAFGNNDTMRMHW</sequence>
<reference evidence="18" key="1">
    <citation type="journal article" date="2020" name="Stud. Mycol.">
        <title>101 Dothideomycetes genomes: a test case for predicting lifestyles and emergence of pathogens.</title>
        <authorList>
            <person name="Haridas S."/>
            <person name="Albert R."/>
            <person name="Binder M."/>
            <person name="Bloem J."/>
            <person name="Labutti K."/>
            <person name="Salamov A."/>
            <person name="Andreopoulos B."/>
            <person name="Baker S."/>
            <person name="Barry K."/>
            <person name="Bills G."/>
            <person name="Bluhm B."/>
            <person name="Cannon C."/>
            <person name="Castanera R."/>
            <person name="Culley D."/>
            <person name="Daum C."/>
            <person name="Ezra D."/>
            <person name="Gonzalez J."/>
            <person name="Henrissat B."/>
            <person name="Kuo A."/>
            <person name="Liang C."/>
            <person name="Lipzen A."/>
            <person name="Lutzoni F."/>
            <person name="Magnuson J."/>
            <person name="Mondo S."/>
            <person name="Nolan M."/>
            <person name="Ohm R."/>
            <person name="Pangilinan J."/>
            <person name="Park H.-J."/>
            <person name="Ramirez L."/>
            <person name="Alfaro M."/>
            <person name="Sun H."/>
            <person name="Tritt A."/>
            <person name="Yoshinaga Y."/>
            <person name="Zwiers L.-H."/>
            <person name="Turgeon B."/>
            <person name="Goodwin S."/>
            <person name="Spatafora J."/>
            <person name="Crous P."/>
            <person name="Grigoriev I."/>
        </authorList>
    </citation>
    <scope>NUCLEOTIDE SEQUENCE</scope>
    <source>
        <strain evidence="18">CBS 123094</strain>
    </source>
</reference>
<keyword evidence="8 15" id="KW-0833">Ubl conjugation pathway</keyword>
<evidence type="ECO:0000256" key="2">
    <source>
        <dbReference type="ARBA" id="ARBA00004123"/>
    </source>
</evidence>
<dbReference type="GO" id="GO:0061630">
    <property type="term" value="F:ubiquitin protein ligase activity"/>
    <property type="evidence" value="ECO:0007669"/>
    <property type="project" value="UniProtKB-EC"/>
</dbReference>
<dbReference type="Proteomes" id="UP000799779">
    <property type="component" value="Unassembled WGS sequence"/>
</dbReference>
<keyword evidence="12 15" id="KW-0539">Nucleus</keyword>
<evidence type="ECO:0000256" key="16">
    <source>
        <dbReference type="SAM" id="Coils"/>
    </source>
</evidence>
<feature type="coiled-coil region" evidence="16">
    <location>
        <begin position="304"/>
        <end position="387"/>
    </location>
</feature>
<dbReference type="SMART" id="SM00184">
    <property type="entry name" value="RING"/>
    <property type="match status" value="1"/>
</dbReference>
<evidence type="ECO:0000256" key="9">
    <source>
        <dbReference type="ARBA" id="ARBA00022833"/>
    </source>
</evidence>
<evidence type="ECO:0000259" key="17">
    <source>
        <dbReference type="PROSITE" id="PS50089"/>
    </source>
</evidence>
<evidence type="ECO:0000256" key="6">
    <source>
        <dbReference type="ARBA" id="ARBA00022723"/>
    </source>
</evidence>
<evidence type="ECO:0000256" key="5">
    <source>
        <dbReference type="ARBA" id="ARBA00022679"/>
    </source>
</evidence>
<dbReference type="CDD" id="cd16499">
    <property type="entry name" value="RING-HC_Bre1-like"/>
    <property type="match status" value="1"/>
</dbReference>
<feature type="coiled-coil region" evidence="16">
    <location>
        <begin position="581"/>
        <end position="685"/>
    </location>
</feature>
<comment type="pathway">
    <text evidence="3 15">Protein modification; protein ubiquitination.</text>
</comment>
<keyword evidence="7 14" id="KW-0863">Zinc-finger</keyword>
<comment type="catalytic activity">
    <reaction evidence="1 15">
        <text>S-ubiquitinyl-[E2 ubiquitin-conjugating enzyme]-L-cysteine + [acceptor protein]-L-lysine = [E2 ubiquitin-conjugating enzyme]-L-cysteine + N(6)-ubiquitinyl-[acceptor protein]-L-lysine.</text>
        <dbReference type="EC" id="2.3.2.27"/>
    </reaction>
</comment>
<evidence type="ECO:0000256" key="14">
    <source>
        <dbReference type="PROSITE-ProRule" id="PRU00175"/>
    </source>
</evidence>
<accession>A0A6A5WWM3</accession>
<name>A0A6A5WWM3_9PLEO</name>
<dbReference type="SUPFAM" id="SSF57850">
    <property type="entry name" value="RING/U-box"/>
    <property type="match status" value="1"/>
</dbReference>
<dbReference type="Pfam" id="PF26095">
    <property type="entry name" value="CC_Bre1"/>
    <property type="match status" value="1"/>
</dbReference>
<dbReference type="GO" id="GO:0016567">
    <property type="term" value="P:protein ubiquitination"/>
    <property type="evidence" value="ECO:0007669"/>
    <property type="project" value="UniProtKB-UniRule"/>
</dbReference>
<dbReference type="GO" id="GO:0033503">
    <property type="term" value="C:HULC complex"/>
    <property type="evidence" value="ECO:0007669"/>
    <property type="project" value="TreeGrafter"/>
</dbReference>
<evidence type="ECO:0000256" key="8">
    <source>
        <dbReference type="ARBA" id="ARBA00022786"/>
    </source>
</evidence>
<evidence type="ECO:0000313" key="19">
    <source>
        <dbReference type="Proteomes" id="UP000799779"/>
    </source>
</evidence>
<keyword evidence="11 15" id="KW-0175">Coiled coil</keyword>
<dbReference type="Pfam" id="PF08647">
    <property type="entry name" value="BRE1"/>
    <property type="match status" value="1"/>
</dbReference>
<dbReference type="OrthoDB" id="654191at2759"/>
<keyword evidence="5 15" id="KW-0808">Transferase</keyword>